<feature type="region of interest" description="Disordered" evidence="1">
    <location>
        <begin position="1"/>
        <end position="25"/>
    </location>
</feature>
<accession>A0ABR3Q4E9</accession>
<evidence type="ECO:0000313" key="2">
    <source>
        <dbReference type="EMBL" id="KAL1409412.1"/>
    </source>
</evidence>
<sequence length="147" mass="16564">MPPVFAHSHLPAPSSGTGMDPAATNGARWPGGIRISPWASFTHALMARLGRELLGGFNITDAELGKTLTEADRRELEEMDKGMRSCLSWEAATKVNFAINKGYTVYLWGVDDSNRLRTPATRRVAIHRTEFRWWYHYHAHIVKISQT</sequence>
<comment type="caution">
    <text evidence="2">The sequence shown here is derived from an EMBL/GenBank/DDBJ whole genome shotgun (WGS) entry which is preliminary data.</text>
</comment>
<reference evidence="2 3" key="1">
    <citation type="submission" date="2023-08" db="EMBL/GenBank/DDBJ databases">
        <title>Annotated Genome Sequence of Vanrija albida AlHP1.</title>
        <authorList>
            <person name="Herzog R."/>
        </authorList>
    </citation>
    <scope>NUCLEOTIDE SEQUENCE [LARGE SCALE GENOMIC DNA]</scope>
    <source>
        <strain evidence="2 3">AlHP1</strain>
    </source>
</reference>
<dbReference type="EMBL" id="JBBXJM010000003">
    <property type="protein sequence ID" value="KAL1409412.1"/>
    <property type="molecule type" value="Genomic_DNA"/>
</dbReference>
<proteinExistence type="predicted"/>
<name>A0ABR3Q4E9_9TREE</name>
<evidence type="ECO:0000256" key="1">
    <source>
        <dbReference type="SAM" id="MobiDB-lite"/>
    </source>
</evidence>
<protein>
    <submittedName>
        <fullName evidence="2">Uncharacterized protein</fullName>
    </submittedName>
</protein>
<dbReference type="RefSeq" id="XP_069209356.1">
    <property type="nucleotide sequence ID" value="XM_069351938.1"/>
</dbReference>
<organism evidence="2 3">
    <name type="scientific">Vanrija albida</name>
    <dbReference type="NCBI Taxonomy" id="181172"/>
    <lineage>
        <taxon>Eukaryota</taxon>
        <taxon>Fungi</taxon>
        <taxon>Dikarya</taxon>
        <taxon>Basidiomycota</taxon>
        <taxon>Agaricomycotina</taxon>
        <taxon>Tremellomycetes</taxon>
        <taxon>Trichosporonales</taxon>
        <taxon>Trichosporonaceae</taxon>
        <taxon>Vanrija</taxon>
    </lineage>
</organism>
<dbReference type="Proteomes" id="UP001565368">
    <property type="component" value="Unassembled WGS sequence"/>
</dbReference>
<evidence type="ECO:0000313" key="3">
    <source>
        <dbReference type="Proteomes" id="UP001565368"/>
    </source>
</evidence>
<gene>
    <name evidence="2" type="ORF">Q8F55_003395</name>
</gene>
<dbReference type="GeneID" id="95984438"/>
<keyword evidence="3" id="KW-1185">Reference proteome</keyword>